<dbReference type="EMBL" id="KE525003">
    <property type="protein sequence ID" value="KFB40204.1"/>
    <property type="molecule type" value="Genomic_DNA"/>
</dbReference>
<gene>
    <name evidence="1" type="ORF">ZHAS_00007578</name>
</gene>
<reference evidence="1 3" key="1">
    <citation type="journal article" date="2014" name="BMC Genomics">
        <title>Genome sequence of Anopheles sinensis provides insight into genetics basis of mosquito competence for malaria parasites.</title>
        <authorList>
            <person name="Zhou D."/>
            <person name="Zhang D."/>
            <person name="Ding G."/>
            <person name="Shi L."/>
            <person name="Hou Q."/>
            <person name="Ye Y."/>
            <person name="Xu Y."/>
            <person name="Zhou H."/>
            <person name="Xiong C."/>
            <person name="Li S."/>
            <person name="Yu J."/>
            <person name="Hong S."/>
            <person name="Yu X."/>
            <person name="Zou P."/>
            <person name="Chen C."/>
            <person name="Chang X."/>
            <person name="Wang W."/>
            <person name="Lv Y."/>
            <person name="Sun Y."/>
            <person name="Ma L."/>
            <person name="Shen B."/>
            <person name="Zhu C."/>
        </authorList>
    </citation>
    <scope>NUCLEOTIDE SEQUENCE [LARGE SCALE GENOMIC DNA]</scope>
</reference>
<accession>A0A084VQG0</accession>
<evidence type="ECO:0000313" key="3">
    <source>
        <dbReference type="Proteomes" id="UP000030765"/>
    </source>
</evidence>
<organism evidence="1">
    <name type="scientific">Anopheles sinensis</name>
    <name type="common">Mosquito</name>
    <dbReference type="NCBI Taxonomy" id="74873"/>
    <lineage>
        <taxon>Eukaryota</taxon>
        <taxon>Metazoa</taxon>
        <taxon>Ecdysozoa</taxon>
        <taxon>Arthropoda</taxon>
        <taxon>Hexapoda</taxon>
        <taxon>Insecta</taxon>
        <taxon>Pterygota</taxon>
        <taxon>Neoptera</taxon>
        <taxon>Endopterygota</taxon>
        <taxon>Diptera</taxon>
        <taxon>Nematocera</taxon>
        <taxon>Culicoidea</taxon>
        <taxon>Culicidae</taxon>
        <taxon>Anophelinae</taxon>
        <taxon>Anopheles</taxon>
    </lineage>
</organism>
<dbReference type="EnsemblMetazoa" id="ASIC007578-RA">
    <property type="protein sequence ID" value="ASIC007578-PA"/>
    <property type="gene ID" value="ASIC007578"/>
</dbReference>
<dbReference type="Proteomes" id="UP000030765">
    <property type="component" value="Unassembled WGS sequence"/>
</dbReference>
<proteinExistence type="predicted"/>
<sequence length="148" mass="16373">MVPSPWGCDEGRRTSGGGGVCESISLSRVRRDRRLADSVENAPGYAKKCDAPWLLLHGPRPTDSILSRRLSSPAPGMQNILPAHEAHHASCPAFSWLEKFRKWLTFTQQIGVCLAKTSAFPPCAIRRNVEELLGCSARSNDQHEMVNY</sequence>
<dbReference type="AlphaFoldDB" id="A0A084VQG0"/>
<name>A0A084VQG0_ANOSI</name>
<keyword evidence="3" id="KW-1185">Reference proteome</keyword>
<evidence type="ECO:0000313" key="2">
    <source>
        <dbReference type="EnsemblMetazoa" id="ASIC007578-PA"/>
    </source>
</evidence>
<dbReference type="VEuPathDB" id="VectorBase:ASIC007578"/>
<protein>
    <submittedName>
        <fullName evidence="1 2">3-isopropylmalate dehydratase, large subunit</fullName>
    </submittedName>
</protein>
<evidence type="ECO:0000313" key="1">
    <source>
        <dbReference type="EMBL" id="KFB40204.1"/>
    </source>
</evidence>
<reference evidence="2" key="2">
    <citation type="submission" date="2020-05" db="UniProtKB">
        <authorList>
            <consortium name="EnsemblMetazoa"/>
        </authorList>
    </citation>
    <scope>IDENTIFICATION</scope>
</reference>
<dbReference type="EMBL" id="ATLV01015207">
    <property type="status" value="NOT_ANNOTATED_CDS"/>
    <property type="molecule type" value="Genomic_DNA"/>
</dbReference>